<gene>
    <name evidence="2" type="ORF">SAMN03080614_10913</name>
</gene>
<protein>
    <recommendedName>
        <fullName evidence="4">DUF1232 domain-containing protein</fullName>
    </recommendedName>
</protein>
<reference evidence="3" key="1">
    <citation type="submission" date="2016-10" db="EMBL/GenBank/DDBJ databases">
        <authorList>
            <person name="Varghese N."/>
            <person name="Submissions S."/>
        </authorList>
    </citation>
    <scope>NUCLEOTIDE SEQUENCE [LARGE SCALE GENOMIC DNA]</scope>
    <source>
        <strain evidence="3">DSM 13577</strain>
    </source>
</reference>
<organism evidence="2 3">
    <name type="scientific">Anaerobranca gottschalkii DSM 13577</name>
    <dbReference type="NCBI Taxonomy" id="1120990"/>
    <lineage>
        <taxon>Bacteria</taxon>
        <taxon>Bacillati</taxon>
        <taxon>Bacillota</taxon>
        <taxon>Clostridia</taxon>
        <taxon>Eubacteriales</taxon>
        <taxon>Proteinivoracaceae</taxon>
        <taxon>Anaerobranca</taxon>
    </lineage>
</organism>
<dbReference type="AlphaFoldDB" id="A0A1I0CSN3"/>
<keyword evidence="1" id="KW-0812">Transmembrane</keyword>
<evidence type="ECO:0000313" key="3">
    <source>
        <dbReference type="Proteomes" id="UP000243819"/>
    </source>
</evidence>
<feature type="transmembrane region" description="Helical" evidence="1">
    <location>
        <begin position="90"/>
        <end position="112"/>
    </location>
</feature>
<dbReference type="EMBL" id="FOIF01000091">
    <property type="protein sequence ID" value="SET22717.1"/>
    <property type="molecule type" value="Genomic_DNA"/>
</dbReference>
<keyword evidence="3" id="KW-1185">Reference proteome</keyword>
<keyword evidence="1" id="KW-0472">Membrane</keyword>
<evidence type="ECO:0000313" key="2">
    <source>
        <dbReference type="EMBL" id="SET22717.1"/>
    </source>
</evidence>
<evidence type="ECO:0008006" key="4">
    <source>
        <dbReference type="Google" id="ProtNLM"/>
    </source>
</evidence>
<name>A0A1I0CSN3_9FIRM</name>
<dbReference type="Proteomes" id="UP000243819">
    <property type="component" value="Unassembled WGS sequence"/>
</dbReference>
<keyword evidence="1" id="KW-1133">Transmembrane helix</keyword>
<dbReference type="STRING" id="1120990.SAMN03080614_10913"/>
<accession>A0A1I0CSN3</accession>
<proteinExistence type="predicted"/>
<sequence length="116" mass="13018">MFILYHILTKFQGFLQNFFIFLQININIVTGKKVVQGVFNIIPILGYLDDLVLIPMGIAIAIKLIPTHIIEECKKEAESKLISDIPEAKVACVIIVTLWLLILGLVGCKLLARQNN</sequence>
<evidence type="ECO:0000256" key="1">
    <source>
        <dbReference type="SAM" id="Phobius"/>
    </source>
</evidence>